<reference evidence="2" key="1">
    <citation type="submission" date="2024-06" db="EMBL/GenBank/DDBJ databases">
        <title>Multi-omics analyses provide insights into the biosynthesis of the anticancer antibiotic pleurotin in Hohenbuehelia grisea.</title>
        <authorList>
            <person name="Weaver J.A."/>
            <person name="Alberti F."/>
        </authorList>
    </citation>
    <scope>NUCLEOTIDE SEQUENCE [LARGE SCALE GENOMIC DNA]</scope>
    <source>
        <strain evidence="2">T-177</strain>
    </source>
</reference>
<sequence length="151" mass="17163">MEVGEARRRRFNLQRGRHTFIPHQGSTASLHNAPLLTCSSAHSPQGYIKSTVHRVRRPPPDQESLGRLAIGYFSRPGDDLPLVPAPSPVLRREGYLTEEDERADPSEAVKGAEYVRARVKDVNDRKRSRIGERGEEAMFRVKNLAVRDYYL</sequence>
<keyword evidence="2" id="KW-1185">Reference proteome</keyword>
<dbReference type="Proteomes" id="UP001556367">
    <property type="component" value="Unassembled WGS sequence"/>
</dbReference>
<dbReference type="Gene3D" id="2.60.120.330">
    <property type="entry name" value="B-lactam Antibiotic, Isopenicillin N Synthase, Chain"/>
    <property type="match status" value="1"/>
</dbReference>
<protein>
    <submittedName>
        <fullName evidence="1">Uncharacterized protein</fullName>
    </submittedName>
</protein>
<dbReference type="InterPro" id="IPR027443">
    <property type="entry name" value="IPNS-like_sf"/>
</dbReference>
<evidence type="ECO:0000313" key="2">
    <source>
        <dbReference type="Proteomes" id="UP001556367"/>
    </source>
</evidence>
<gene>
    <name evidence="1" type="ORF">HGRIS_006732</name>
</gene>
<organism evidence="1 2">
    <name type="scientific">Hohenbuehelia grisea</name>
    <dbReference type="NCBI Taxonomy" id="104357"/>
    <lineage>
        <taxon>Eukaryota</taxon>
        <taxon>Fungi</taxon>
        <taxon>Dikarya</taxon>
        <taxon>Basidiomycota</taxon>
        <taxon>Agaricomycotina</taxon>
        <taxon>Agaricomycetes</taxon>
        <taxon>Agaricomycetidae</taxon>
        <taxon>Agaricales</taxon>
        <taxon>Pleurotineae</taxon>
        <taxon>Pleurotaceae</taxon>
        <taxon>Hohenbuehelia</taxon>
    </lineage>
</organism>
<dbReference type="EMBL" id="JASNQZ010000010">
    <property type="protein sequence ID" value="KAL0952464.1"/>
    <property type="molecule type" value="Genomic_DNA"/>
</dbReference>
<proteinExistence type="predicted"/>
<evidence type="ECO:0000313" key="1">
    <source>
        <dbReference type="EMBL" id="KAL0952464.1"/>
    </source>
</evidence>
<accession>A0ABR3J9Y9</accession>
<dbReference type="SUPFAM" id="SSF51197">
    <property type="entry name" value="Clavaminate synthase-like"/>
    <property type="match status" value="1"/>
</dbReference>
<comment type="caution">
    <text evidence="1">The sequence shown here is derived from an EMBL/GenBank/DDBJ whole genome shotgun (WGS) entry which is preliminary data.</text>
</comment>
<name>A0ABR3J9Y9_9AGAR</name>